<sequence>MNFKALTSFVIFAAMIAGFLGYIGSLGIRVKPPAQRINLSMDVSDINNLVVDSNVLLRGVPVGKVSKIDTSLSHATVHFYVDSKYRIPDDSIVRLENLSALGESYIELEPTRSGGTLLQDGQRIAMEAVRQPASISQLGTSVVRVMNHLDPIQLERVVSEADAALPDPYRVLPNLERASLLLHNTTTDLNGRGEQVLLNAQSLLENAGFVGPMLAESTPWLRDFGPPLQKLWNNGANIAIRDDTPANVYIFGKFLQRIQKLLDDRGPDIRVLTEPLTANVNAIAASLRTIDTSQVLTNLLAAVPADGAINLHVALPQAIPPEQSGP</sequence>
<dbReference type="PANTHER" id="PTHR33371">
    <property type="entry name" value="INTERMEMBRANE PHOSPHOLIPID TRANSPORT SYSTEM BINDING PROTEIN MLAD-RELATED"/>
    <property type="match status" value="1"/>
</dbReference>
<dbReference type="Pfam" id="PF02470">
    <property type="entry name" value="MlaD"/>
    <property type="match status" value="1"/>
</dbReference>
<name>A0A0N9Y7S3_MYCFO</name>
<dbReference type="PATRIC" id="fig|1766.6.peg.1966"/>
<evidence type="ECO:0000259" key="2">
    <source>
        <dbReference type="Pfam" id="PF02470"/>
    </source>
</evidence>
<dbReference type="EMBL" id="CP011269">
    <property type="protein sequence ID" value="ALI25828.1"/>
    <property type="molecule type" value="Genomic_DNA"/>
</dbReference>
<protein>
    <submittedName>
        <fullName evidence="3">MCE-family protein Mce1F</fullName>
    </submittedName>
</protein>
<keyword evidence="1" id="KW-0472">Membrane</keyword>
<accession>A0A0N9Y7S3</accession>
<dbReference type="STRING" id="1766.XA26_19820"/>
<organism evidence="3 4">
    <name type="scientific">Mycolicibacterium fortuitum</name>
    <name type="common">Mycobacterium fortuitum</name>
    <dbReference type="NCBI Taxonomy" id="1766"/>
    <lineage>
        <taxon>Bacteria</taxon>
        <taxon>Bacillati</taxon>
        <taxon>Actinomycetota</taxon>
        <taxon>Actinomycetes</taxon>
        <taxon>Mycobacteriales</taxon>
        <taxon>Mycobacteriaceae</taxon>
        <taxon>Mycolicibacterium</taxon>
    </lineage>
</organism>
<evidence type="ECO:0000256" key="1">
    <source>
        <dbReference type="SAM" id="Phobius"/>
    </source>
</evidence>
<dbReference type="KEGG" id="mft:XA26_19820"/>
<dbReference type="InterPro" id="IPR003399">
    <property type="entry name" value="Mce/MlaD"/>
</dbReference>
<proteinExistence type="predicted"/>
<feature type="transmembrane region" description="Helical" evidence="1">
    <location>
        <begin position="6"/>
        <end position="28"/>
    </location>
</feature>
<dbReference type="GO" id="GO:0005576">
    <property type="term" value="C:extracellular region"/>
    <property type="evidence" value="ECO:0007669"/>
    <property type="project" value="TreeGrafter"/>
</dbReference>
<dbReference type="AlphaFoldDB" id="A0A0N9Y7S3"/>
<dbReference type="PANTHER" id="PTHR33371:SF16">
    <property type="entry name" value="MCE-FAMILY PROTEIN MCE3F"/>
    <property type="match status" value="1"/>
</dbReference>
<reference evidence="3 4" key="1">
    <citation type="journal article" date="2015" name="MBio">
        <title>Enzymatic Degradation of Phenazines Can Generate Energy and Protect Sensitive Organisms from Toxicity.</title>
        <authorList>
            <person name="Costa K.C."/>
            <person name="Bergkessel M."/>
            <person name="Saunders S."/>
            <person name="Korlach J."/>
            <person name="Newman D.K."/>
        </authorList>
    </citation>
    <scope>NUCLEOTIDE SEQUENCE [LARGE SCALE GENOMIC DNA]</scope>
    <source>
        <strain evidence="3 4">CT6</strain>
    </source>
</reference>
<feature type="domain" description="Mce/MlaD" evidence="2">
    <location>
        <begin position="39"/>
        <end position="110"/>
    </location>
</feature>
<keyword evidence="1" id="KW-1133">Transmembrane helix</keyword>
<evidence type="ECO:0000313" key="3">
    <source>
        <dbReference type="EMBL" id="ALI25828.1"/>
    </source>
</evidence>
<keyword evidence="4" id="KW-1185">Reference proteome</keyword>
<evidence type="ECO:0000313" key="4">
    <source>
        <dbReference type="Proteomes" id="UP000057134"/>
    </source>
</evidence>
<dbReference type="Proteomes" id="UP000057134">
    <property type="component" value="Chromosome"/>
</dbReference>
<keyword evidence="1" id="KW-0812">Transmembrane</keyword>
<dbReference type="InterPro" id="IPR052336">
    <property type="entry name" value="MlaD_Phospholipid_Transporter"/>
</dbReference>
<gene>
    <name evidence="3" type="ORF">XA26_19820</name>
</gene>